<dbReference type="PROSITE" id="PS51012">
    <property type="entry name" value="ABC_TM2"/>
    <property type="match status" value="1"/>
</dbReference>
<evidence type="ECO:0000313" key="11">
    <source>
        <dbReference type="EMBL" id="CAA9227274.1"/>
    </source>
</evidence>
<feature type="transmembrane region" description="Helical" evidence="9">
    <location>
        <begin position="152"/>
        <end position="175"/>
    </location>
</feature>
<reference evidence="11" key="1">
    <citation type="submission" date="2020-02" db="EMBL/GenBank/DDBJ databases">
        <authorList>
            <person name="Meier V. D."/>
        </authorList>
    </citation>
    <scope>NUCLEOTIDE SEQUENCE</scope>
    <source>
        <strain evidence="11">AVDCRST_MAG92</strain>
    </source>
</reference>
<evidence type="ECO:0000256" key="8">
    <source>
        <dbReference type="ARBA" id="ARBA00023136"/>
    </source>
</evidence>
<feature type="transmembrane region" description="Helical" evidence="9">
    <location>
        <begin position="187"/>
        <end position="209"/>
    </location>
</feature>
<dbReference type="EMBL" id="CADCTM010000118">
    <property type="protein sequence ID" value="CAA9227274.1"/>
    <property type="molecule type" value="Genomic_DNA"/>
</dbReference>
<organism evidence="11">
    <name type="scientific">uncultured Coleofasciculus sp</name>
    <dbReference type="NCBI Taxonomy" id="1267456"/>
    <lineage>
        <taxon>Bacteria</taxon>
        <taxon>Bacillati</taxon>
        <taxon>Cyanobacteriota</taxon>
        <taxon>Cyanophyceae</taxon>
        <taxon>Coleofasciculales</taxon>
        <taxon>Coleofasciculaceae</taxon>
        <taxon>Coleofasciculus</taxon>
        <taxon>environmental samples</taxon>
    </lineage>
</organism>
<feature type="transmembrane region" description="Helical" evidence="9">
    <location>
        <begin position="44"/>
        <end position="66"/>
    </location>
</feature>
<sequence length="274" mass="31222">MDSKELIIEAGRTENQYWKDLWRYRELFYFLAWRDILVRYKQTAIGVTWSLIRPFLTMVVFTVVFGKLAKLPSEGAPYPILVFAAMLPWQFFASALAECSESLISNANLISKVYFPRLIVPASAVIVSFVDFLMSGTIMLALMAWYNFVPSWRILTLPIFILIAFAASMGVGLWLSALNVKYRDFRYVVPFLVQFGLYISPVGFSSSLVPEQWRMLYSLNPMVGVIDGFRWAILGGKSTIYLPGFAISMVLVGLLLASGVWYFRKTERTFADVI</sequence>
<feature type="domain" description="ABC transmembrane type-2" evidence="10">
    <location>
        <begin position="45"/>
        <end position="266"/>
    </location>
</feature>
<gene>
    <name evidence="11" type="ORF">AVDCRST_MAG92-874</name>
</gene>
<dbReference type="InterPro" id="IPR047817">
    <property type="entry name" value="ABC2_TM_bact-type"/>
</dbReference>
<keyword evidence="4 9" id="KW-1003">Cell membrane</keyword>
<evidence type="ECO:0000256" key="4">
    <source>
        <dbReference type="ARBA" id="ARBA00022475"/>
    </source>
</evidence>
<feature type="transmembrane region" description="Helical" evidence="9">
    <location>
        <begin position="118"/>
        <end position="146"/>
    </location>
</feature>
<keyword evidence="8 9" id="KW-0472">Membrane</keyword>
<evidence type="ECO:0000256" key="6">
    <source>
        <dbReference type="ARBA" id="ARBA00022692"/>
    </source>
</evidence>
<dbReference type="PANTHER" id="PTHR30413">
    <property type="entry name" value="INNER MEMBRANE TRANSPORT PERMEASE"/>
    <property type="match status" value="1"/>
</dbReference>
<dbReference type="PANTHER" id="PTHR30413:SF8">
    <property type="entry name" value="TRANSPORT PERMEASE PROTEIN"/>
    <property type="match status" value="1"/>
</dbReference>
<evidence type="ECO:0000256" key="7">
    <source>
        <dbReference type="ARBA" id="ARBA00022989"/>
    </source>
</evidence>
<evidence type="ECO:0000259" key="10">
    <source>
        <dbReference type="PROSITE" id="PS51012"/>
    </source>
</evidence>
<comment type="similarity">
    <text evidence="2 9">Belongs to the ABC-2 integral membrane protein family.</text>
</comment>
<evidence type="ECO:0000256" key="3">
    <source>
        <dbReference type="ARBA" id="ARBA00022448"/>
    </source>
</evidence>
<keyword evidence="6 9" id="KW-0812">Transmembrane</keyword>
<protein>
    <recommendedName>
        <fullName evidence="9">Transport permease protein</fullName>
    </recommendedName>
</protein>
<keyword evidence="7 9" id="KW-1133">Transmembrane helix</keyword>
<comment type="subcellular location">
    <subcellularLocation>
        <location evidence="1">Cell inner membrane</location>
        <topology evidence="1">Multi-pass membrane protein</topology>
    </subcellularLocation>
    <subcellularLocation>
        <location evidence="9">Cell membrane</location>
        <topology evidence="9">Multi-pass membrane protein</topology>
    </subcellularLocation>
</comment>
<dbReference type="InterPro" id="IPR013525">
    <property type="entry name" value="ABC2_TM"/>
</dbReference>
<evidence type="ECO:0000256" key="5">
    <source>
        <dbReference type="ARBA" id="ARBA00022519"/>
    </source>
</evidence>
<keyword evidence="3 9" id="KW-0813">Transport</keyword>
<evidence type="ECO:0000256" key="9">
    <source>
        <dbReference type="RuleBase" id="RU361157"/>
    </source>
</evidence>
<keyword evidence="5" id="KW-0997">Cell inner membrane</keyword>
<dbReference type="GO" id="GO:0005886">
    <property type="term" value="C:plasma membrane"/>
    <property type="evidence" value="ECO:0007669"/>
    <property type="project" value="UniProtKB-SubCell"/>
</dbReference>
<evidence type="ECO:0000256" key="1">
    <source>
        <dbReference type="ARBA" id="ARBA00004429"/>
    </source>
</evidence>
<evidence type="ECO:0000256" key="2">
    <source>
        <dbReference type="ARBA" id="ARBA00007783"/>
    </source>
</evidence>
<feature type="transmembrane region" description="Helical" evidence="9">
    <location>
        <begin position="240"/>
        <end position="263"/>
    </location>
</feature>
<dbReference type="Pfam" id="PF01061">
    <property type="entry name" value="ABC2_membrane"/>
    <property type="match status" value="1"/>
</dbReference>
<feature type="transmembrane region" description="Helical" evidence="9">
    <location>
        <begin position="78"/>
        <end position="97"/>
    </location>
</feature>
<dbReference type="GO" id="GO:0015920">
    <property type="term" value="P:lipopolysaccharide transport"/>
    <property type="evidence" value="ECO:0007669"/>
    <property type="project" value="TreeGrafter"/>
</dbReference>
<dbReference type="GO" id="GO:0140359">
    <property type="term" value="F:ABC-type transporter activity"/>
    <property type="evidence" value="ECO:0007669"/>
    <property type="project" value="InterPro"/>
</dbReference>
<accession>A0A6J4HM18</accession>
<proteinExistence type="inferred from homology"/>
<dbReference type="AlphaFoldDB" id="A0A6J4HM18"/>
<name>A0A6J4HM18_9CYAN</name>